<dbReference type="GO" id="GO:0005886">
    <property type="term" value="C:plasma membrane"/>
    <property type="evidence" value="ECO:0007669"/>
    <property type="project" value="UniProtKB-SubCell"/>
</dbReference>
<feature type="transmembrane region" description="Helical" evidence="8">
    <location>
        <begin position="357"/>
        <end position="376"/>
    </location>
</feature>
<feature type="transmembrane region" description="Helical" evidence="8">
    <location>
        <begin position="264"/>
        <end position="286"/>
    </location>
</feature>
<name>A0A6M0H3Z1_9CLOT</name>
<feature type="transmembrane region" description="Helical" evidence="8">
    <location>
        <begin position="20"/>
        <end position="39"/>
    </location>
</feature>
<feature type="transmembrane region" description="Helical" evidence="8">
    <location>
        <begin position="433"/>
        <end position="454"/>
    </location>
</feature>
<evidence type="ECO:0000256" key="1">
    <source>
        <dbReference type="ARBA" id="ARBA00004651"/>
    </source>
</evidence>
<reference evidence="10 11" key="1">
    <citation type="submission" date="2020-02" db="EMBL/GenBank/DDBJ databases">
        <title>Genome assembly of a novel Clostridium senegalense strain.</title>
        <authorList>
            <person name="Gupta T.B."/>
            <person name="Jauregui R."/>
            <person name="Maclean P."/>
            <person name="Nawarathana A."/>
            <person name="Brightwell G."/>
        </authorList>
    </citation>
    <scope>NUCLEOTIDE SEQUENCE [LARGE SCALE GENOMIC DNA]</scope>
    <source>
        <strain evidence="10 11">AGRFS4</strain>
    </source>
</reference>
<comment type="subcellular location">
    <subcellularLocation>
        <location evidence="1">Cell membrane</location>
        <topology evidence="1">Multi-pass membrane protein</topology>
    </subcellularLocation>
</comment>
<dbReference type="AlphaFoldDB" id="A0A6M0H3Z1"/>
<dbReference type="Pfam" id="PF02687">
    <property type="entry name" value="FtsX"/>
    <property type="match status" value="2"/>
</dbReference>
<evidence type="ECO:0000256" key="8">
    <source>
        <dbReference type="SAM" id="Phobius"/>
    </source>
</evidence>
<keyword evidence="11" id="KW-1185">Reference proteome</keyword>
<evidence type="ECO:0000256" key="4">
    <source>
        <dbReference type="ARBA" id="ARBA00022989"/>
    </source>
</evidence>
<feature type="transmembrane region" description="Helical" evidence="8">
    <location>
        <begin position="759"/>
        <end position="785"/>
    </location>
</feature>
<dbReference type="GO" id="GO:0022857">
    <property type="term" value="F:transmembrane transporter activity"/>
    <property type="evidence" value="ECO:0007669"/>
    <property type="project" value="TreeGrafter"/>
</dbReference>
<dbReference type="PANTHER" id="PTHR30572:SF4">
    <property type="entry name" value="ABC TRANSPORTER PERMEASE YTRF"/>
    <property type="match status" value="1"/>
</dbReference>
<proteinExistence type="inferred from homology"/>
<evidence type="ECO:0000256" key="6">
    <source>
        <dbReference type="ARBA" id="ARBA00038076"/>
    </source>
</evidence>
<feature type="transmembrane region" description="Helical" evidence="8">
    <location>
        <begin position="797"/>
        <end position="818"/>
    </location>
</feature>
<keyword evidence="7" id="KW-0175">Coiled coil</keyword>
<evidence type="ECO:0000259" key="9">
    <source>
        <dbReference type="Pfam" id="PF02687"/>
    </source>
</evidence>
<gene>
    <name evidence="10" type="ORF">G3M99_10360</name>
</gene>
<feature type="domain" description="ABC3 transporter permease C-terminal" evidence="9">
    <location>
        <begin position="264"/>
        <end position="384"/>
    </location>
</feature>
<feature type="domain" description="ABC3 transporter permease C-terminal" evidence="9">
    <location>
        <begin position="711"/>
        <end position="826"/>
    </location>
</feature>
<keyword evidence="3 8" id="KW-0812">Transmembrane</keyword>
<dbReference type="Proteomes" id="UP000481872">
    <property type="component" value="Unassembled WGS sequence"/>
</dbReference>
<feature type="transmembrane region" description="Helical" evidence="8">
    <location>
        <begin position="706"/>
        <end position="726"/>
    </location>
</feature>
<dbReference type="InterPro" id="IPR050250">
    <property type="entry name" value="Macrolide_Exporter_MacB"/>
</dbReference>
<dbReference type="EMBL" id="JAAGPU010000017">
    <property type="protein sequence ID" value="NEU05247.1"/>
    <property type="molecule type" value="Genomic_DNA"/>
</dbReference>
<sequence>MNSFFSIIPKNILKNKKRNFIIGVSIILAVSLVMALSIIKDLTIKELNNEVINFSGGVYDIQGASNNYKDISKFKNDPLFEKVTLVNDVGVYKMPNSKTELQISGYDDNLEELLNFNLIEGRYHKNDSEIAIQDWVLEQFPISYKIGDKIKLEYSSTYMSKNGMNIFKDEREFILVGKVSFTRDELIAKNKGVACITNEFARKILGEINVQTLAYATNSNRYSLDDLFIAIGMIDEYRNINVRNNMGKYFLGGTIRLVTVTFQILFIVIAIVAGIVIYNIFNIMVTERIKEFGIYRALGASSNKIKIIVVLEGIMVGIVFIPIGILIGTFFANIIVIGLRNSSNNLLNLFNAPLNGIIQSFLIGILAIIIGCYFPAKKASKISPIEAIVSNNNLELKGHMLKEGLNPKKSIRRKLNFEGNMAYLNLVRNKRRFITTVISFNIIIVLLFTVNYLIGTINPINDFKKSFNSDFILNSYSTNGKDGITEKTIKDIENMGNLYIDKKSKVKSSGMEIPPDTITSKGYKFLESVVKGDSNSRENLQKGIYNFPINVYGCDEKELKVLEEYTIFKTEDIKEIKDKPYAIVLQNGYTNIQADNFVKFKTDKFNEDGDFLGSDTVQFKVVGIIDGSKVDVSLDRVAPFISNEAMSTYLNEQKYSEVRVNLSNKGSYETVKGKLTNQLRNSKEIVLKDYKEELEKEKVKNRNKTAILYGFLVVISIITVINIVNVMKMSVVLRKKDISMLRSIGLDNKKVKKMIIYEGLFYGVISSISGCIIGTFTTIIIHFISKDIINTTLIWKFPLFTIILVFFSCIVICLLAALMSLKNIYNGTIVESIKSIE</sequence>
<dbReference type="InterPro" id="IPR003838">
    <property type="entry name" value="ABC3_permease_C"/>
</dbReference>
<evidence type="ECO:0000256" key="3">
    <source>
        <dbReference type="ARBA" id="ARBA00022692"/>
    </source>
</evidence>
<evidence type="ECO:0000313" key="10">
    <source>
        <dbReference type="EMBL" id="NEU05247.1"/>
    </source>
</evidence>
<comment type="similarity">
    <text evidence="6">Belongs to the ABC-4 integral membrane protein family.</text>
</comment>
<feature type="coiled-coil region" evidence="7">
    <location>
        <begin position="680"/>
        <end position="707"/>
    </location>
</feature>
<feature type="transmembrane region" description="Helical" evidence="8">
    <location>
        <begin position="307"/>
        <end position="337"/>
    </location>
</feature>
<dbReference type="RefSeq" id="WP_199870107.1">
    <property type="nucleotide sequence ID" value="NZ_JAAGPU010000017.1"/>
</dbReference>
<evidence type="ECO:0000313" key="11">
    <source>
        <dbReference type="Proteomes" id="UP000481872"/>
    </source>
</evidence>
<evidence type="ECO:0000256" key="2">
    <source>
        <dbReference type="ARBA" id="ARBA00022475"/>
    </source>
</evidence>
<organism evidence="10 11">
    <name type="scientific">Clostridium senegalense</name>
    <dbReference type="NCBI Taxonomy" id="1465809"/>
    <lineage>
        <taxon>Bacteria</taxon>
        <taxon>Bacillati</taxon>
        <taxon>Bacillota</taxon>
        <taxon>Clostridia</taxon>
        <taxon>Eubacteriales</taxon>
        <taxon>Clostridiaceae</taxon>
        <taxon>Clostridium</taxon>
    </lineage>
</organism>
<accession>A0A6M0H3Z1</accession>
<evidence type="ECO:0000256" key="5">
    <source>
        <dbReference type="ARBA" id="ARBA00023136"/>
    </source>
</evidence>
<keyword evidence="4 8" id="KW-1133">Transmembrane helix</keyword>
<protein>
    <submittedName>
        <fullName evidence="10">FtsX-like permease family protein</fullName>
    </submittedName>
</protein>
<comment type="caution">
    <text evidence="10">The sequence shown here is derived from an EMBL/GenBank/DDBJ whole genome shotgun (WGS) entry which is preliminary data.</text>
</comment>
<keyword evidence="5 8" id="KW-0472">Membrane</keyword>
<keyword evidence="2" id="KW-1003">Cell membrane</keyword>
<dbReference type="PANTHER" id="PTHR30572">
    <property type="entry name" value="MEMBRANE COMPONENT OF TRANSPORTER-RELATED"/>
    <property type="match status" value="1"/>
</dbReference>
<evidence type="ECO:0000256" key="7">
    <source>
        <dbReference type="SAM" id="Coils"/>
    </source>
</evidence>